<dbReference type="Proteomes" id="UP000286003">
    <property type="component" value="Unassembled WGS sequence"/>
</dbReference>
<evidence type="ECO:0008006" key="4">
    <source>
        <dbReference type="Google" id="ProtNLM"/>
    </source>
</evidence>
<dbReference type="EMBL" id="QRQM01000001">
    <property type="protein sequence ID" value="RHN10548.1"/>
    <property type="molecule type" value="Genomic_DNA"/>
</dbReference>
<dbReference type="AlphaFoldDB" id="A0AB37MGM1"/>
<dbReference type="Pfam" id="PF15869">
    <property type="entry name" value="TolB_like"/>
    <property type="match status" value="1"/>
</dbReference>
<dbReference type="RefSeq" id="WP_044534950.1">
    <property type="nucleotide sequence ID" value="NZ_CDQQ01000951.1"/>
</dbReference>
<proteinExistence type="predicted"/>
<protein>
    <recommendedName>
        <fullName evidence="4">TolB-like 6-blade propeller-like</fullName>
    </recommendedName>
</protein>
<gene>
    <name evidence="2" type="ORF">DWZ32_00565</name>
</gene>
<sequence length="350" mass="39949">MNISSVSILSLLCLFLLCNACSDNQEGKVVTVTSFPQTLALTAQVKTVPVPFLLPRYIGIADDQLFVYKEREKDLFEFFSLPDCVYMGSAGTRGSGPDEFVSLLDPRGFQKLDSGFGVFESRINIFKTLKYQDGNLEVVQTENVMQPEQTNGYYPLQDGTFVTLGNLIESKEYFLYDGKKQDVIQKIDYPQWISGQEEYDGITLTFAYMKQCGVHPEHNKFAAFYTYFKRLRIYDKDMTLRHDVDIKIEPYNTNFVAGEDNRKSPLYYTGQPQTVSNLIYALCLNAEAGGAEAKCNPELHVFDWDGNPVACYKLDRRVSLFTISEKHKKIYAIDNLSDSEIYIYDLPEIK</sequence>
<evidence type="ECO:0000313" key="3">
    <source>
        <dbReference type="Proteomes" id="UP000286003"/>
    </source>
</evidence>
<evidence type="ECO:0000313" key="2">
    <source>
        <dbReference type="EMBL" id="RHN10548.1"/>
    </source>
</evidence>
<dbReference type="SUPFAM" id="SSF75011">
    <property type="entry name" value="3-carboxy-cis,cis-mucoante lactonizing enzyme"/>
    <property type="match status" value="1"/>
</dbReference>
<reference evidence="2 3" key="1">
    <citation type="submission" date="2018-08" db="EMBL/GenBank/DDBJ databases">
        <title>A genome reference for cultivated species of the human gut microbiota.</title>
        <authorList>
            <person name="Zou Y."/>
            <person name="Xue W."/>
            <person name="Luo G."/>
        </authorList>
    </citation>
    <scope>NUCLEOTIDE SEQUENCE [LARGE SCALE GENOMIC DNA]</scope>
    <source>
        <strain evidence="2 3">AF31-23</strain>
    </source>
</reference>
<feature type="signal peptide" evidence="1">
    <location>
        <begin position="1"/>
        <end position="20"/>
    </location>
</feature>
<name>A0AB37MGM1_9BACE</name>
<feature type="chain" id="PRO_5044202610" description="TolB-like 6-blade propeller-like" evidence="1">
    <location>
        <begin position="21"/>
        <end position="350"/>
    </location>
</feature>
<organism evidence="2 3">
    <name type="scientific">Bacteroides intestinalis</name>
    <dbReference type="NCBI Taxonomy" id="329854"/>
    <lineage>
        <taxon>Bacteria</taxon>
        <taxon>Pseudomonadati</taxon>
        <taxon>Bacteroidota</taxon>
        <taxon>Bacteroidia</taxon>
        <taxon>Bacteroidales</taxon>
        <taxon>Bacteroidaceae</taxon>
        <taxon>Bacteroides</taxon>
    </lineage>
</organism>
<evidence type="ECO:0000256" key="1">
    <source>
        <dbReference type="SAM" id="SignalP"/>
    </source>
</evidence>
<accession>A0AB37MGM1</accession>
<keyword evidence="1" id="KW-0732">Signal</keyword>
<comment type="caution">
    <text evidence="2">The sequence shown here is derived from an EMBL/GenBank/DDBJ whole genome shotgun (WGS) entry which is preliminary data.</text>
</comment>